<evidence type="ECO:0000256" key="1">
    <source>
        <dbReference type="SAM" id="MobiDB-lite"/>
    </source>
</evidence>
<proteinExistence type="predicted"/>
<dbReference type="Proteomes" id="UP000825369">
    <property type="component" value="Chromosome"/>
</dbReference>
<evidence type="ECO:0000313" key="3">
    <source>
        <dbReference type="Proteomes" id="UP000825369"/>
    </source>
</evidence>
<name>A0ABX8TPN6_9MOLU</name>
<organism evidence="2 3">
    <name type="scientific">Paulownia witches'-broom phytoplasma</name>
    <dbReference type="NCBI Taxonomy" id="39647"/>
    <lineage>
        <taxon>Bacteria</taxon>
        <taxon>Bacillati</taxon>
        <taxon>Mycoplasmatota</taxon>
        <taxon>Mollicutes</taxon>
        <taxon>Acholeplasmatales</taxon>
        <taxon>Acholeplasmataceae</taxon>
        <taxon>Candidatus Phytoplasma</taxon>
        <taxon>16SrI (Aster yellows group)</taxon>
    </lineage>
</organism>
<sequence>MFYIYINQRVAKNKTQSKKVEESNEYAKKLIGQIDDEIEHNNEMISGRPKMTKKTTYARTN</sequence>
<protein>
    <submittedName>
        <fullName evidence="2">Uncharacterized protein</fullName>
    </submittedName>
</protein>
<keyword evidence="3" id="KW-1185">Reference proteome</keyword>
<evidence type="ECO:0000313" key="2">
    <source>
        <dbReference type="EMBL" id="QYC31132.1"/>
    </source>
</evidence>
<accession>A0ABX8TPN6</accession>
<gene>
    <name evidence="2" type="ORF">HGD80_00670</name>
</gene>
<feature type="region of interest" description="Disordered" evidence="1">
    <location>
        <begin position="41"/>
        <end position="61"/>
    </location>
</feature>
<dbReference type="EMBL" id="CP066882">
    <property type="protein sequence ID" value="QYC31132.1"/>
    <property type="molecule type" value="Genomic_DNA"/>
</dbReference>
<reference evidence="2 3" key="1">
    <citation type="journal article" date="2021" name="Mol. Plant">
        <title>Genomic insights into the fast growth of paulownias and the formation of Paulownia witches' broom.</title>
        <authorList>
            <person name="Cao Y."/>
            <person name="Sun G."/>
            <person name="Zhai X."/>
            <person name="Xu P."/>
            <person name="Ma L."/>
            <person name="Deng M."/>
            <person name="Zhao Z."/>
            <person name="Yang H."/>
            <person name="Dong Y."/>
            <person name="Shang Z."/>
            <person name="Lv Y."/>
            <person name="Yan L."/>
            <person name="Liu H."/>
            <person name="Cao X."/>
            <person name="Li B."/>
            <person name="Wang Z."/>
            <person name="Zhao X."/>
            <person name="Yu H."/>
            <person name="Wang F."/>
            <person name="Ma W."/>
            <person name="Huang J."/>
            <person name="Fan G."/>
        </authorList>
    </citation>
    <scope>NUCLEOTIDE SEQUENCE [LARGE SCALE GENOMIC DNA]</scope>
    <source>
        <strain evidence="2 3">Zhengzhou</strain>
    </source>
</reference>
<dbReference type="RefSeq" id="WP_219475099.1">
    <property type="nucleotide sequence ID" value="NZ_BSCX01000001.1"/>
</dbReference>